<gene>
    <name evidence="1" type="ORF">GCM10009640_11730</name>
</gene>
<evidence type="ECO:0000313" key="1">
    <source>
        <dbReference type="EMBL" id="GAA1421192.1"/>
    </source>
</evidence>
<accession>A0ABN1YTY5</accession>
<dbReference type="Proteomes" id="UP001501266">
    <property type="component" value="Unassembled WGS sequence"/>
</dbReference>
<reference evidence="1 2" key="1">
    <citation type="journal article" date="2019" name="Int. J. Syst. Evol. Microbiol.">
        <title>The Global Catalogue of Microorganisms (GCM) 10K type strain sequencing project: providing services to taxonomists for standard genome sequencing and annotation.</title>
        <authorList>
            <consortium name="The Broad Institute Genomics Platform"/>
            <consortium name="The Broad Institute Genome Sequencing Center for Infectious Disease"/>
            <person name="Wu L."/>
            <person name="Ma J."/>
        </authorList>
    </citation>
    <scope>NUCLEOTIDE SEQUENCE [LARGE SCALE GENOMIC DNA]</scope>
    <source>
        <strain evidence="1 2">JCM 12398</strain>
    </source>
</reference>
<proteinExistence type="predicted"/>
<name>A0ABN1YTY5_9MICO</name>
<keyword evidence="2" id="KW-1185">Reference proteome</keyword>
<organism evidence="1 2">
    <name type="scientific">Agrococcus citreus</name>
    <dbReference type="NCBI Taxonomy" id="84643"/>
    <lineage>
        <taxon>Bacteria</taxon>
        <taxon>Bacillati</taxon>
        <taxon>Actinomycetota</taxon>
        <taxon>Actinomycetes</taxon>
        <taxon>Micrococcales</taxon>
        <taxon>Microbacteriaceae</taxon>
        <taxon>Agrococcus</taxon>
    </lineage>
</organism>
<evidence type="ECO:0000313" key="2">
    <source>
        <dbReference type="Proteomes" id="UP001501266"/>
    </source>
</evidence>
<protein>
    <submittedName>
        <fullName evidence="1">Uncharacterized protein</fullName>
    </submittedName>
</protein>
<comment type="caution">
    <text evidence="1">The sequence shown here is derived from an EMBL/GenBank/DDBJ whole genome shotgun (WGS) entry which is preliminary data.</text>
</comment>
<dbReference type="EMBL" id="BAAAKK010000003">
    <property type="protein sequence ID" value="GAA1421192.1"/>
    <property type="molecule type" value="Genomic_DNA"/>
</dbReference>
<sequence length="45" mass="5007">MRGLRAFGGAKAVLLQLLRRREFRLLHRHVSAGRAGGPDGRLKPD</sequence>